<evidence type="ECO:0000256" key="1">
    <source>
        <dbReference type="ARBA" id="ARBA00023122"/>
    </source>
</evidence>
<accession>A0ABT5SYK1</accession>
<dbReference type="Pfam" id="PF00571">
    <property type="entry name" value="CBS"/>
    <property type="match status" value="2"/>
</dbReference>
<dbReference type="Proteomes" id="UP001300763">
    <property type="component" value="Unassembled WGS sequence"/>
</dbReference>
<dbReference type="InterPro" id="IPR046342">
    <property type="entry name" value="CBS_dom_sf"/>
</dbReference>
<feature type="domain" description="CBS" evidence="3">
    <location>
        <begin position="82"/>
        <end position="143"/>
    </location>
</feature>
<feature type="domain" description="CBS" evidence="3">
    <location>
        <begin position="19"/>
        <end position="74"/>
    </location>
</feature>
<dbReference type="PANTHER" id="PTHR43080">
    <property type="entry name" value="CBS DOMAIN-CONTAINING PROTEIN CBSX3, MITOCHONDRIAL"/>
    <property type="match status" value="1"/>
</dbReference>
<evidence type="ECO:0000313" key="4">
    <source>
        <dbReference type="EMBL" id="MDD7967935.1"/>
    </source>
</evidence>
<name>A0ABT5SYK1_9PSEU</name>
<organism evidence="4 5">
    <name type="scientific">Actinomycetospora lemnae</name>
    <dbReference type="NCBI Taxonomy" id="3019891"/>
    <lineage>
        <taxon>Bacteria</taxon>
        <taxon>Bacillati</taxon>
        <taxon>Actinomycetota</taxon>
        <taxon>Actinomycetes</taxon>
        <taxon>Pseudonocardiales</taxon>
        <taxon>Pseudonocardiaceae</taxon>
        <taxon>Actinomycetospora</taxon>
    </lineage>
</organism>
<dbReference type="InterPro" id="IPR051257">
    <property type="entry name" value="Diverse_CBS-Domain"/>
</dbReference>
<reference evidence="4 5" key="1">
    <citation type="submission" date="2023-02" db="EMBL/GenBank/DDBJ databases">
        <title>Genome sequencing required for Actinomycetospora new species description.</title>
        <authorList>
            <person name="Saimee Y."/>
            <person name="Duangmal K."/>
        </authorList>
    </citation>
    <scope>NUCLEOTIDE SEQUENCE [LARGE SCALE GENOMIC DNA]</scope>
    <source>
        <strain evidence="4 5">DW7H6</strain>
    </source>
</reference>
<dbReference type="EMBL" id="JAQZAO010000010">
    <property type="protein sequence ID" value="MDD7967935.1"/>
    <property type="molecule type" value="Genomic_DNA"/>
</dbReference>
<dbReference type="SMART" id="SM00116">
    <property type="entry name" value="CBS"/>
    <property type="match status" value="2"/>
</dbReference>
<keyword evidence="5" id="KW-1185">Reference proteome</keyword>
<comment type="caution">
    <text evidence="4">The sequence shown here is derived from an EMBL/GenBank/DDBJ whole genome shotgun (WGS) entry which is preliminary data.</text>
</comment>
<dbReference type="PROSITE" id="PS51371">
    <property type="entry name" value="CBS"/>
    <property type="match status" value="2"/>
</dbReference>
<protein>
    <submittedName>
        <fullName evidence="4">CBS domain-containing protein</fullName>
    </submittedName>
</protein>
<dbReference type="RefSeq" id="WP_274202469.1">
    <property type="nucleotide sequence ID" value="NZ_JAQZAO010000010.1"/>
</dbReference>
<dbReference type="PANTHER" id="PTHR43080:SF2">
    <property type="entry name" value="CBS DOMAIN-CONTAINING PROTEIN"/>
    <property type="match status" value="1"/>
</dbReference>
<evidence type="ECO:0000259" key="3">
    <source>
        <dbReference type="PROSITE" id="PS51371"/>
    </source>
</evidence>
<sequence>MAPTVARPARETTPIHRLATRDLATVPPDATLQEVAEELAMDEIGVVVVQHGHEPVGVVSERDLVAVIASGGDLDTQATDLMTVDLVSAHEDTTVLDVARLMIDAAVRHVLVRGDGEGEDPPTGPIVGIVSMRDVVGFLLEDC</sequence>
<dbReference type="InterPro" id="IPR000644">
    <property type="entry name" value="CBS_dom"/>
</dbReference>
<keyword evidence="1 2" id="KW-0129">CBS domain</keyword>
<dbReference type="SUPFAM" id="SSF54631">
    <property type="entry name" value="CBS-domain pair"/>
    <property type="match status" value="1"/>
</dbReference>
<gene>
    <name evidence="4" type="ORF">PGB27_21545</name>
</gene>
<dbReference type="Gene3D" id="3.10.580.10">
    <property type="entry name" value="CBS-domain"/>
    <property type="match status" value="1"/>
</dbReference>
<proteinExistence type="predicted"/>
<evidence type="ECO:0000313" key="5">
    <source>
        <dbReference type="Proteomes" id="UP001300763"/>
    </source>
</evidence>
<evidence type="ECO:0000256" key="2">
    <source>
        <dbReference type="PROSITE-ProRule" id="PRU00703"/>
    </source>
</evidence>